<dbReference type="InterPro" id="IPR017896">
    <property type="entry name" value="4Fe4S_Fe-S-bd"/>
</dbReference>
<feature type="domain" description="4Fe-4S ferredoxin-type" evidence="4">
    <location>
        <begin position="39"/>
        <end position="68"/>
    </location>
</feature>
<dbReference type="Proteomes" id="UP000478463">
    <property type="component" value="Chromosome"/>
</dbReference>
<dbReference type="Gene3D" id="3.30.70.20">
    <property type="match status" value="1"/>
</dbReference>
<dbReference type="Pfam" id="PF12838">
    <property type="entry name" value="Fer4_7"/>
    <property type="match status" value="1"/>
</dbReference>
<dbReference type="Pfam" id="PF04432">
    <property type="entry name" value="FrhB_FdhB_C"/>
    <property type="match status" value="1"/>
</dbReference>
<dbReference type="PROSITE" id="PS00198">
    <property type="entry name" value="4FE4S_FER_1"/>
    <property type="match status" value="2"/>
</dbReference>
<evidence type="ECO:0000256" key="1">
    <source>
        <dbReference type="ARBA" id="ARBA00022723"/>
    </source>
</evidence>
<name>A0A6L7IVN0_9ACTN</name>
<keyword evidence="2" id="KW-0408">Iron</keyword>
<accession>A0A6L7IVN0</accession>
<protein>
    <submittedName>
        <fullName evidence="5">Coenzyme F420 hydrogenase/dehydrogenase, beta subunit C-terminal domain</fullName>
    </submittedName>
</protein>
<evidence type="ECO:0000259" key="4">
    <source>
        <dbReference type="PROSITE" id="PS51379"/>
    </source>
</evidence>
<dbReference type="GO" id="GO:0046872">
    <property type="term" value="F:metal ion binding"/>
    <property type="evidence" value="ECO:0007669"/>
    <property type="project" value="UniProtKB-KW"/>
</dbReference>
<proteinExistence type="predicted"/>
<sequence>MTECICEALPEDNCFGCMACVTACESDALECGRNADGFYRPQLHLEKCIRCGKCASACPVEHSPARHRPIKAFAAQIKNADELLLSTSGGAFSALSAEVIARGGAVCGVVWDSDMHAVHSLSTDESAIARMHGSKYVQSLVTPDVFRSIRSVLQSGKTVLFSGTPCQVAGLRSFLKVDYSHLLTVDVPCYGVPSPMFFEQHIRAYEKKYKGRIVNFSFRDKHKNGFSHTTVFTIEKDGGRIIKRTIDDYRLVPYHYAFGKCDCFDTICYRCPYAQIERVADITLGSFWRIEELNDTFSTRDGVSMILPNSPKGEKWFEYASKKMTLSEHSVDEAVARNAGLVSTKPLPSTRDDLYASLRGSGYHHAMKLFYRVPMWRKAYAYAPILHAVKKLFFD</sequence>
<evidence type="ECO:0000256" key="2">
    <source>
        <dbReference type="ARBA" id="ARBA00023004"/>
    </source>
</evidence>
<dbReference type="PANTHER" id="PTHR43193">
    <property type="match status" value="1"/>
</dbReference>
<keyword evidence="3" id="KW-0411">Iron-sulfur</keyword>
<dbReference type="AlphaFoldDB" id="A0A6L7IVN0"/>
<feature type="domain" description="4Fe-4S ferredoxin-type" evidence="4">
    <location>
        <begin position="5"/>
        <end position="34"/>
    </location>
</feature>
<dbReference type="EMBL" id="CP063310">
    <property type="protein sequence ID" value="QOS68992.1"/>
    <property type="molecule type" value="Genomic_DNA"/>
</dbReference>
<dbReference type="PANTHER" id="PTHR43193:SF2">
    <property type="entry name" value="POLYFERREDOXIN PROTEIN FWDF"/>
    <property type="match status" value="1"/>
</dbReference>
<keyword evidence="1" id="KW-0479">Metal-binding</keyword>
<organism evidence="5 6">
    <name type="scientific">Eggerthella guodeyinii</name>
    <dbReference type="NCBI Taxonomy" id="2690837"/>
    <lineage>
        <taxon>Bacteria</taxon>
        <taxon>Bacillati</taxon>
        <taxon>Actinomycetota</taxon>
        <taxon>Coriobacteriia</taxon>
        <taxon>Eggerthellales</taxon>
        <taxon>Eggerthellaceae</taxon>
        <taxon>Eggerthella</taxon>
    </lineage>
</organism>
<evidence type="ECO:0000313" key="5">
    <source>
        <dbReference type="EMBL" id="QOS68992.1"/>
    </source>
</evidence>
<dbReference type="InterPro" id="IPR007525">
    <property type="entry name" value="FrhB_FdhB_C"/>
</dbReference>
<dbReference type="InterPro" id="IPR052977">
    <property type="entry name" value="Polyferredoxin-like_ET"/>
</dbReference>
<dbReference type="SUPFAM" id="SSF54862">
    <property type="entry name" value="4Fe-4S ferredoxins"/>
    <property type="match status" value="1"/>
</dbReference>
<dbReference type="InterPro" id="IPR017900">
    <property type="entry name" value="4Fe4S_Fe_S_CS"/>
</dbReference>
<dbReference type="KEGG" id="egd:GS424_003850"/>
<reference evidence="5 6" key="1">
    <citation type="submission" date="2020-10" db="EMBL/GenBank/DDBJ databases">
        <title>Eggerthella sp. nov., isolated from human feces.</title>
        <authorList>
            <person name="Yajun G."/>
        </authorList>
    </citation>
    <scope>NUCLEOTIDE SEQUENCE [LARGE SCALE GENOMIC DNA]</scope>
    <source>
        <strain evidence="5 6">HF-1101</strain>
    </source>
</reference>
<gene>
    <name evidence="5" type="ORF">GS424_003850</name>
</gene>
<dbReference type="PROSITE" id="PS51379">
    <property type="entry name" value="4FE4S_FER_2"/>
    <property type="match status" value="2"/>
</dbReference>
<dbReference type="GO" id="GO:0051536">
    <property type="term" value="F:iron-sulfur cluster binding"/>
    <property type="evidence" value="ECO:0007669"/>
    <property type="project" value="UniProtKB-KW"/>
</dbReference>
<dbReference type="RefSeq" id="WP_160943420.1">
    <property type="nucleotide sequence ID" value="NZ_CP063310.1"/>
</dbReference>
<evidence type="ECO:0000313" key="6">
    <source>
        <dbReference type="Proteomes" id="UP000478463"/>
    </source>
</evidence>
<evidence type="ECO:0000256" key="3">
    <source>
        <dbReference type="ARBA" id="ARBA00023014"/>
    </source>
</evidence>